<reference evidence="1" key="1">
    <citation type="submission" date="2021-09" db="EMBL/GenBank/DDBJ databases">
        <authorList>
            <consortium name="AG Swart"/>
            <person name="Singh M."/>
            <person name="Singh A."/>
            <person name="Seah K."/>
            <person name="Emmerich C."/>
        </authorList>
    </citation>
    <scope>NUCLEOTIDE SEQUENCE</scope>
    <source>
        <strain evidence="1">ATCC30299</strain>
    </source>
</reference>
<proteinExistence type="predicted"/>
<sequence length="676" mass="77243">MNDFARIISNLQTVEEGGDLQPQGLIDIIDALQDSFRNSASRKNLKICFGSIFSGLLTLSKKLPETDQLIFEVFRSFGQEGYDVTQMLIKEFEKRTDEPTLIKLISLTRMALDSMPAGKRISASVKLSSALNSIKDLLSSETDKNTVDEILSTIAPSTSGYMNRELTNNDKIMIIEQWITDDPLLRDKTTNAWVKIKGIEMIDFLSKPTNMCLLVDFIFKTTPSRILEEETAAKAVKALIHLHNSILIMKFHTYDPVQLIMECIHRGLQSATDEIRIMMACKVLDYWMKKDLEKSIPIFLSLQTGLLLIEHIYIGAVQHFLHFTIISNQLLSESLKEMIHSNLLSPFLNQIFQLLNAERDLDKDIYLIKLKGISEFFEQLFAEALSIPNNSDADEVHECENKNLLNGARNLTEFLFVENGALLVRNILKIAFTDFNDSSDNEIRYDYLNLITKILVSCKEGALRSKAIRLISHFDRTTLRAIQQIVSRFAIGPRVKQVKLNAFVVERPISLDMLTIIRVLALILELRTALIDEVESGCWNSLYMWLFVFKTNNMLCSLMNRLTKLFIENADMSLIRQLLLTRGMMHKIITAAIEPDENPSEKDFHYCAKGMINSIIFYVNNHDNALTRDIQASVMWQKIPKRERAKGFGIEKKRVKAVSVDNGPKHKISKLKTNKY</sequence>
<evidence type="ECO:0000313" key="1">
    <source>
        <dbReference type="EMBL" id="CAG9311329.1"/>
    </source>
</evidence>
<name>A0AAU9I8B2_9CILI</name>
<comment type="caution">
    <text evidence="1">The sequence shown here is derived from an EMBL/GenBank/DDBJ whole genome shotgun (WGS) entry which is preliminary data.</text>
</comment>
<accession>A0AAU9I8B2</accession>
<keyword evidence="2" id="KW-1185">Reference proteome</keyword>
<organism evidence="1 2">
    <name type="scientific">Blepharisma stoltei</name>
    <dbReference type="NCBI Taxonomy" id="1481888"/>
    <lineage>
        <taxon>Eukaryota</taxon>
        <taxon>Sar</taxon>
        <taxon>Alveolata</taxon>
        <taxon>Ciliophora</taxon>
        <taxon>Postciliodesmatophora</taxon>
        <taxon>Heterotrichea</taxon>
        <taxon>Heterotrichida</taxon>
        <taxon>Blepharismidae</taxon>
        <taxon>Blepharisma</taxon>
    </lineage>
</organism>
<gene>
    <name evidence="1" type="ORF">BSTOLATCC_MIC3619</name>
</gene>
<dbReference type="Proteomes" id="UP001162131">
    <property type="component" value="Unassembled WGS sequence"/>
</dbReference>
<evidence type="ECO:0000313" key="2">
    <source>
        <dbReference type="Proteomes" id="UP001162131"/>
    </source>
</evidence>
<protein>
    <submittedName>
        <fullName evidence="1">Uncharacterized protein</fullName>
    </submittedName>
</protein>
<dbReference type="EMBL" id="CAJZBQ010000004">
    <property type="protein sequence ID" value="CAG9311329.1"/>
    <property type="molecule type" value="Genomic_DNA"/>
</dbReference>
<dbReference type="AlphaFoldDB" id="A0AAU9I8B2"/>